<feature type="transmembrane region" description="Helical" evidence="2">
    <location>
        <begin position="6"/>
        <end position="29"/>
    </location>
</feature>
<evidence type="ECO:0000256" key="1">
    <source>
        <dbReference type="SAM" id="MobiDB-lite"/>
    </source>
</evidence>
<evidence type="ECO:0000313" key="4">
    <source>
        <dbReference type="Proteomes" id="UP001595904"/>
    </source>
</evidence>
<evidence type="ECO:0000313" key="3">
    <source>
        <dbReference type="EMBL" id="MFC4314474.1"/>
    </source>
</evidence>
<dbReference type="EMBL" id="JBHSDU010000015">
    <property type="protein sequence ID" value="MFC4314474.1"/>
    <property type="molecule type" value="Genomic_DNA"/>
</dbReference>
<evidence type="ECO:0000256" key="2">
    <source>
        <dbReference type="SAM" id="Phobius"/>
    </source>
</evidence>
<keyword evidence="2" id="KW-0812">Transmembrane</keyword>
<keyword evidence="4" id="KW-1185">Reference proteome</keyword>
<keyword evidence="2" id="KW-1133">Transmembrane helix</keyword>
<proteinExistence type="predicted"/>
<name>A0ABV8T6S1_9GAMM</name>
<gene>
    <name evidence="3" type="ORF">ACFPN2_35740</name>
</gene>
<organism evidence="3 4">
    <name type="scientific">Steroidobacter flavus</name>
    <dbReference type="NCBI Taxonomy" id="1842136"/>
    <lineage>
        <taxon>Bacteria</taxon>
        <taxon>Pseudomonadati</taxon>
        <taxon>Pseudomonadota</taxon>
        <taxon>Gammaproteobacteria</taxon>
        <taxon>Steroidobacterales</taxon>
        <taxon>Steroidobacteraceae</taxon>
        <taxon>Steroidobacter</taxon>
    </lineage>
</organism>
<dbReference type="RefSeq" id="WP_380605676.1">
    <property type="nucleotide sequence ID" value="NZ_JBHSDU010000015.1"/>
</dbReference>
<feature type="region of interest" description="Disordered" evidence="1">
    <location>
        <begin position="52"/>
        <end position="82"/>
    </location>
</feature>
<protein>
    <submittedName>
        <fullName evidence="3">Uncharacterized protein</fullName>
    </submittedName>
</protein>
<comment type="caution">
    <text evidence="3">The sequence shown here is derived from an EMBL/GenBank/DDBJ whole genome shotgun (WGS) entry which is preliminary data.</text>
</comment>
<sequence length="82" mass="8692">MDSLIRFIVVTIATAAVIIGAAVAGTAAVKWARKGSPMATFVSWAMLLPTAGMNPKPPPQEQIEQVNRDRAVKKEDESGADV</sequence>
<keyword evidence="2" id="KW-0472">Membrane</keyword>
<accession>A0ABV8T6S1</accession>
<reference evidence="4" key="1">
    <citation type="journal article" date="2019" name="Int. J. Syst. Evol. Microbiol.">
        <title>The Global Catalogue of Microorganisms (GCM) 10K type strain sequencing project: providing services to taxonomists for standard genome sequencing and annotation.</title>
        <authorList>
            <consortium name="The Broad Institute Genomics Platform"/>
            <consortium name="The Broad Institute Genome Sequencing Center for Infectious Disease"/>
            <person name="Wu L."/>
            <person name="Ma J."/>
        </authorList>
    </citation>
    <scope>NUCLEOTIDE SEQUENCE [LARGE SCALE GENOMIC DNA]</scope>
    <source>
        <strain evidence="4">CGMCC 1.10759</strain>
    </source>
</reference>
<dbReference type="Proteomes" id="UP001595904">
    <property type="component" value="Unassembled WGS sequence"/>
</dbReference>
<feature type="compositionally biased region" description="Basic and acidic residues" evidence="1">
    <location>
        <begin position="66"/>
        <end position="82"/>
    </location>
</feature>